<proteinExistence type="predicted"/>
<protein>
    <recommendedName>
        <fullName evidence="1">DUF8040 domain-containing protein</fullName>
    </recommendedName>
</protein>
<feature type="domain" description="DUF8040" evidence="1">
    <location>
        <begin position="1"/>
        <end position="69"/>
    </location>
</feature>
<dbReference type="PANTHER" id="PTHR22930:SF221">
    <property type="entry name" value="NUCLEASE HARBI1"/>
    <property type="match status" value="1"/>
</dbReference>
<dbReference type="InterPro" id="IPR058353">
    <property type="entry name" value="DUF8040"/>
</dbReference>
<dbReference type="OrthoDB" id="785423at2759"/>
<reference evidence="2 3" key="1">
    <citation type="submission" date="2018-04" db="EMBL/GenBank/DDBJ databases">
        <authorList>
            <person name="Vogel A."/>
        </authorList>
    </citation>
    <scope>NUCLEOTIDE SEQUENCE [LARGE SCALE GENOMIC DNA]</scope>
</reference>
<dbReference type="Proteomes" id="UP000595140">
    <property type="component" value="Unassembled WGS sequence"/>
</dbReference>
<gene>
    <name evidence="2" type="ORF">CCAM_LOCUS2325</name>
</gene>
<evidence type="ECO:0000313" key="3">
    <source>
        <dbReference type="Proteomes" id="UP000595140"/>
    </source>
</evidence>
<dbReference type="AlphaFoldDB" id="A0A484KC86"/>
<dbReference type="InterPro" id="IPR045249">
    <property type="entry name" value="HARBI1-like"/>
</dbReference>
<dbReference type="Pfam" id="PF26138">
    <property type="entry name" value="DUF8040"/>
    <property type="match status" value="1"/>
</dbReference>
<dbReference type="PANTHER" id="PTHR22930">
    <property type="match status" value="1"/>
</dbReference>
<dbReference type="EMBL" id="OOIL02000115">
    <property type="protein sequence ID" value="VFQ60549.1"/>
    <property type="molecule type" value="Genomic_DNA"/>
</dbReference>
<evidence type="ECO:0000259" key="1">
    <source>
        <dbReference type="Pfam" id="PF26138"/>
    </source>
</evidence>
<keyword evidence="3" id="KW-1185">Reference proteome</keyword>
<accession>A0A484KC86</accession>
<sequence length="103" mass="11978">MNQLTFRELCQQLEVKYGLKSSNRISVLEKVALFVFVLSKGASNRDTQERFQHSGETVSRIFKEVLKAMDGFSRDLIQPKDPEFKSIPPQIVNDDRYMPHFKV</sequence>
<evidence type="ECO:0000313" key="2">
    <source>
        <dbReference type="EMBL" id="VFQ60549.1"/>
    </source>
</evidence>
<name>A0A484KC86_9ASTE</name>
<organism evidence="2 3">
    <name type="scientific">Cuscuta campestris</name>
    <dbReference type="NCBI Taxonomy" id="132261"/>
    <lineage>
        <taxon>Eukaryota</taxon>
        <taxon>Viridiplantae</taxon>
        <taxon>Streptophyta</taxon>
        <taxon>Embryophyta</taxon>
        <taxon>Tracheophyta</taxon>
        <taxon>Spermatophyta</taxon>
        <taxon>Magnoliopsida</taxon>
        <taxon>eudicotyledons</taxon>
        <taxon>Gunneridae</taxon>
        <taxon>Pentapetalae</taxon>
        <taxon>asterids</taxon>
        <taxon>lamiids</taxon>
        <taxon>Solanales</taxon>
        <taxon>Convolvulaceae</taxon>
        <taxon>Cuscuteae</taxon>
        <taxon>Cuscuta</taxon>
        <taxon>Cuscuta subgen. Grammica</taxon>
        <taxon>Cuscuta sect. Cleistogrammica</taxon>
    </lineage>
</organism>